<dbReference type="Pfam" id="PF14392">
    <property type="entry name" value="zf-CCHC_4"/>
    <property type="match status" value="1"/>
</dbReference>
<evidence type="ECO:0000313" key="5">
    <source>
        <dbReference type="Proteomes" id="UP000236291"/>
    </source>
</evidence>
<proteinExistence type="predicted"/>
<comment type="caution">
    <text evidence="4">The sequence shown here is derived from an EMBL/GenBank/DDBJ whole genome shotgun (WGS) entry which is preliminary data.</text>
</comment>
<dbReference type="PROSITE" id="PS50158">
    <property type="entry name" value="ZF_CCHC"/>
    <property type="match status" value="1"/>
</dbReference>
<feature type="compositionally biased region" description="Basic and acidic residues" evidence="2">
    <location>
        <begin position="99"/>
        <end position="135"/>
    </location>
</feature>
<dbReference type="InterPro" id="IPR025836">
    <property type="entry name" value="Zn_knuckle_CX2CX4HX4C"/>
</dbReference>
<dbReference type="EMBL" id="ASHM01131421">
    <property type="protein sequence ID" value="PNX59291.1"/>
    <property type="molecule type" value="Genomic_DNA"/>
</dbReference>
<dbReference type="GO" id="GO:0003676">
    <property type="term" value="F:nucleic acid binding"/>
    <property type="evidence" value="ECO:0007669"/>
    <property type="project" value="InterPro"/>
</dbReference>
<accession>A0A2K3JZ03</accession>
<feature type="non-terminal residue" evidence="4">
    <location>
        <position position="135"/>
    </location>
</feature>
<keyword evidence="1" id="KW-0479">Metal-binding</keyword>
<protein>
    <recommendedName>
        <fullName evidence="3">CCHC-type domain-containing protein</fullName>
    </recommendedName>
</protein>
<dbReference type="Proteomes" id="UP000236291">
    <property type="component" value="Unassembled WGS sequence"/>
</dbReference>
<evidence type="ECO:0000313" key="4">
    <source>
        <dbReference type="EMBL" id="PNX59291.1"/>
    </source>
</evidence>
<dbReference type="GO" id="GO:0008270">
    <property type="term" value="F:zinc ion binding"/>
    <property type="evidence" value="ECO:0007669"/>
    <property type="project" value="UniProtKB-KW"/>
</dbReference>
<dbReference type="PANTHER" id="PTHR31286:SF171">
    <property type="entry name" value="CCHC-TYPE DOMAIN-CONTAINING PROTEIN"/>
    <property type="match status" value="1"/>
</dbReference>
<dbReference type="STRING" id="57577.A0A2K3JZ03"/>
<evidence type="ECO:0000256" key="2">
    <source>
        <dbReference type="SAM" id="MobiDB-lite"/>
    </source>
</evidence>
<dbReference type="PANTHER" id="PTHR31286">
    <property type="entry name" value="GLYCINE-RICH CELL WALL STRUCTURAL PROTEIN 1.8-LIKE"/>
    <property type="match status" value="1"/>
</dbReference>
<sequence>MIGNPVKVDMHTLRVARGRFARICVEVDLTVPVVGRVGINGEWYQVQYEGLHIICTQCGCYGHVLKDCALKVKSSTTVESEKVVQPEENVVNHIAANTHDGERNKGGESFHNSDELNSENHIEKEDLADHINVEK</sequence>
<name>A0A2K3JZ03_TRIPR</name>
<reference evidence="4 5" key="1">
    <citation type="journal article" date="2014" name="Am. J. Bot.">
        <title>Genome assembly and annotation for red clover (Trifolium pratense; Fabaceae).</title>
        <authorList>
            <person name="Istvanek J."/>
            <person name="Jaros M."/>
            <person name="Krenek A."/>
            <person name="Repkova J."/>
        </authorList>
    </citation>
    <scope>NUCLEOTIDE SEQUENCE [LARGE SCALE GENOMIC DNA]</scope>
    <source>
        <strain evidence="5">cv. Tatra</strain>
        <tissue evidence="4">Young leaves</tissue>
    </source>
</reference>
<feature type="region of interest" description="Disordered" evidence="2">
    <location>
        <begin position="95"/>
        <end position="135"/>
    </location>
</feature>
<keyword evidence="1" id="KW-0862">Zinc</keyword>
<organism evidence="4 5">
    <name type="scientific">Trifolium pratense</name>
    <name type="common">Red clover</name>
    <dbReference type="NCBI Taxonomy" id="57577"/>
    <lineage>
        <taxon>Eukaryota</taxon>
        <taxon>Viridiplantae</taxon>
        <taxon>Streptophyta</taxon>
        <taxon>Embryophyta</taxon>
        <taxon>Tracheophyta</taxon>
        <taxon>Spermatophyta</taxon>
        <taxon>Magnoliopsida</taxon>
        <taxon>eudicotyledons</taxon>
        <taxon>Gunneridae</taxon>
        <taxon>Pentapetalae</taxon>
        <taxon>rosids</taxon>
        <taxon>fabids</taxon>
        <taxon>Fabales</taxon>
        <taxon>Fabaceae</taxon>
        <taxon>Papilionoideae</taxon>
        <taxon>50 kb inversion clade</taxon>
        <taxon>NPAAA clade</taxon>
        <taxon>Hologalegina</taxon>
        <taxon>IRL clade</taxon>
        <taxon>Trifolieae</taxon>
        <taxon>Trifolium</taxon>
    </lineage>
</organism>
<dbReference type="AlphaFoldDB" id="A0A2K3JZ03"/>
<reference evidence="4 5" key="2">
    <citation type="journal article" date="2017" name="Front. Plant Sci.">
        <title>Gene Classification and Mining of Molecular Markers Useful in Red Clover (Trifolium pratense) Breeding.</title>
        <authorList>
            <person name="Istvanek J."/>
            <person name="Dluhosova J."/>
            <person name="Dluhos P."/>
            <person name="Patkova L."/>
            <person name="Nedelnik J."/>
            <person name="Repkova J."/>
        </authorList>
    </citation>
    <scope>NUCLEOTIDE SEQUENCE [LARGE SCALE GENOMIC DNA]</scope>
    <source>
        <strain evidence="5">cv. Tatra</strain>
        <tissue evidence="4">Young leaves</tissue>
    </source>
</reference>
<evidence type="ECO:0000259" key="3">
    <source>
        <dbReference type="PROSITE" id="PS50158"/>
    </source>
</evidence>
<dbReference type="InterPro" id="IPR040256">
    <property type="entry name" value="At4g02000-like"/>
</dbReference>
<gene>
    <name evidence="4" type="ORF">L195_g059616</name>
</gene>
<keyword evidence="1" id="KW-0863">Zinc-finger</keyword>
<dbReference type="ExpressionAtlas" id="A0A2K3JZ03">
    <property type="expression patterns" value="baseline"/>
</dbReference>
<evidence type="ECO:0000256" key="1">
    <source>
        <dbReference type="PROSITE-ProRule" id="PRU00047"/>
    </source>
</evidence>
<feature type="domain" description="CCHC-type" evidence="3">
    <location>
        <begin position="55"/>
        <end position="68"/>
    </location>
</feature>
<dbReference type="InterPro" id="IPR001878">
    <property type="entry name" value="Znf_CCHC"/>
</dbReference>